<evidence type="ECO:0000313" key="8">
    <source>
        <dbReference type="EMBL" id="RKT54459.1"/>
    </source>
</evidence>
<keyword evidence="3 6" id="KW-1133">Transmembrane helix</keyword>
<dbReference type="InterPro" id="IPR051784">
    <property type="entry name" value="Nod_factor_ABC_transporter"/>
</dbReference>
<protein>
    <recommendedName>
        <fullName evidence="6">Transport permease protein</fullName>
    </recommendedName>
</protein>
<accession>A0A495VYX8</accession>
<name>A0A495VYX8_9PSEU</name>
<feature type="domain" description="ABC transmembrane type-2" evidence="7">
    <location>
        <begin position="40"/>
        <end position="277"/>
    </location>
</feature>
<dbReference type="PANTHER" id="PTHR43229:SF6">
    <property type="entry name" value="ABC-TYPE MULTIDRUG TRANSPORT SYSTEM, PERMEASE COMPONENT"/>
    <property type="match status" value="1"/>
</dbReference>
<dbReference type="PANTHER" id="PTHR43229">
    <property type="entry name" value="NODULATION PROTEIN J"/>
    <property type="match status" value="1"/>
</dbReference>
<gene>
    <name evidence="8" type="ORF">C8E97_3081</name>
</gene>
<keyword evidence="2 6" id="KW-0812">Transmembrane</keyword>
<dbReference type="GO" id="GO:0046677">
    <property type="term" value="P:response to antibiotic"/>
    <property type="evidence" value="ECO:0007669"/>
    <property type="project" value="UniProtKB-KW"/>
</dbReference>
<proteinExistence type="inferred from homology"/>
<evidence type="ECO:0000256" key="2">
    <source>
        <dbReference type="ARBA" id="ARBA00022692"/>
    </source>
</evidence>
<keyword evidence="6" id="KW-1003">Cell membrane</keyword>
<dbReference type="Pfam" id="PF01061">
    <property type="entry name" value="ABC2_membrane"/>
    <property type="match status" value="1"/>
</dbReference>
<evidence type="ECO:0000256" key="3">
    <source>
        <dbReference type="ARBA" id="ARBA00022989"/>
    </source>
</evidence>
<dbReference type="EMBL" id="RBXO01000001">
    <property type="protein sequence ID" value="RKT54459.1"/>
    <property type="molecule type" value="Genomic_DNA"/>
</dbReference>
<feature type="transmembrane region" description="Helical" evidence="6">
    <location>
        <begin position="119"/>
        <end position="144"/>
    </location>
</feature>
<feature type="transmembrane region" description="Helical" evidence="6">
    <location>
        <begin position="156"/>
        <end position="177"/>
    </location>
</feature>
<keyword evidence="6" id="KW-0813">Transport</keyword>
<dbReference type="InterPro" id="IPR047817">
    <property type="entry name" value="ABC2_TM_bact-type"/>
</dbReference>
<dbReference type="GO" id="GO:0043190">
    <property type="term" value="C:ATP-binding cassette (ABC) transporter complex"/>
    <property type="evidence" value="ECO:0007669"/>
    <property type="project" value="InterPro"/>
</dbReference>
<reference evidence="8 9" key="1">
    <citation type="submission" date="2018-10" db="EMBL/GenBank/DDBJ databases">
        <title>Sequencing the genomes of 1000 actinobacteria strains.</title>
        <authorList>
            <person name="Klenk H.-P."/>
        </authorList>
    </citation>
    <scope>NUCLEOTIDE SEQUENCE [LARGE SCALE GENOMIC DNA]</scope>
    <source>
        <strain evidence="8 9">DSM 43800</strain>
    </source>
</reference>
<keyword evidence="5" id="KW-0046">Antibiotic resistance</keyword>
<dbReference type="OrthoDB" id="9786643at2"/>
<evidence type="ECO:0000256" key="6">
    <source>
        <dbReference type="RuleBase" id="RU361157"/>
    </source>
</evidence>
<comment type="caution">
    <text evidence="8">The sequence shown here is derived from an EMBL/GenBank/DDBJ whole genome shotgun (WGS) entry which is preliminary data.</text>
</comment>
<evidence type="ECO:0000259" key="7">
    <source>
        <dbReference type="PROSITE" id="PS51012"/>
    </source>
</evidence>
<organism evidence="8 9">
    <name type="scientific">Saccharothrix australiensis</name>
    <dbReference type="NCBI Taxonomy" id="2072"/>
    <lineage>
        <taxon>Bacteria</taxon>
        <taxon>Bacillati</taxon>
        <taxon>Actinomycetota</taxon>
        <taxon>Actinomycetes</taxon>
        <taxon>Pseudonocardiales</taxon>
        <taxon>Pseudonocardiaceae</taxon>
        <taxon>Saccharothrix</taxon>
    </lineage>
</organism>
<keyword evidence="9" id="KW-1185">Reference proteome</keyword>
<dbReference type="Proteomes" id="UP000282084">
    <property type="component" value="Unassembled WGS sequence"/>
</dbReference>
<evidence type="ECO:0000256" key="5">
    <source>
        <dbReference type="ARBA" id="ARBA00023251"/>
    </source>
</evidence>
<dbReference type="AlphaFoldDB" id="A0A495VYX8"/>
<evidence type="ECO:0000256" key="4">
    <source>
        <dbReference type="ARBA" id="ARBA00023136"/>
    </source>
</evidence>
<comment type="similarity">
    <text evidence="6">Belongs to the ABC-2 integral membrane protein family.</text>
</comment>
<feature type="transmembrane region" description="Helical" evidence="6">
    <location>
        <begin position="74"/>
        <end position="98"/>
    </location>
</feature>
<dbReference type="InterPro" id="IPR013525">
    <property type="entry name" value="ABC2_TM"/>
</dbReference>
<comment type="subcellular location">
    <subcellularLocation>
        <location evidence="6">Cell membrane</location>
        <topology evidence="6">Multi-pass membrane protein</topology>
    </subcellularLocation>
    <subcellularLocation>
        <location evidence="1">Membrane</location>
        <topology evidence="1">Multi-pass membrane protein</topology>
    </subcellularLocation>
</comment>
<evidence type="ECO:0000313" key="9">
    <source>
        <dbReference type="Proteomes" id="UP000282084"/>
    </source>
</evidence>
<dbReference type="RefSeq" id="WP_121006105.1">
    <property type="nucleotide sequence ID" value="NZ_RBXO01000001.1"/>
</dbReference>
<dbReference type="InterPro" id="IPR000412">
    <property type="entry name" value="ABC_2_transport"/>
</dbReference>
<sequence length="281" mass="29824">MTSLSVEPAPRAAHLPPVGTLRLGLARGALELKQFFREKDYVVFTFSLPAVLLVLLGSIFGQEIGDTGVTKGQLLAAGMIGAGVISTSFTTLGVGICLDREDGTLKRLRGTPMPPAAYFIGKFILVAVCSVAEVVLILAVGTLMFGLDLPSTPGKWWTFAWVFALGLAACTLLGIAVSGLPGSARSAPAVINMPFLALQFVSGVFITPITVLPTLMVTVASVFPVKWICQGFRSVFLPDELAAWEPAGTWELGRTALVLGAWCAVGLALCLLTFRWTGRRR</sequence>
<feature type="transmembrane region" description="Helical" evidence="6">
    <location>
        <begin position="189"/>
        <end position="211"/>
    </location>
</feature>
<feature type="transmembrane region" description="Helical" evidence="6">
    <location>
        <begin position="256"/>
        <end position="274"/>
    </location>
</feature>
<dbReference type="PIRSF" id="PIRSF006648">
    <property type="entry name" value="DrrB"/>
    <property type="match status" value="1"/>
</dbReference>
<dbReference type="GO" id="GO:0140359">
    <property type="term" value="F:ABC-type transporter activity"/>
    <property type="evidence" value="ECO:0007669"/>
    <property type="project" value="InterPro"/>
</dbReference>
<evidence type="ECO:0000256" key="1">
    <source>
        <dbReference type="ARBA" id="ARBA00004141"/>
    </source>
</evidence>
<dbReference type="PROSITE" id="PS51012">
    <property type="entry name" value="ABC_TM2"/>
    <property type="match status" value="1"/>
</dbReference>
<keyword evidence="4 6" id="KW-0472">Membrane</keyword>
<feature type="transmembrane region" description="Helical" evidence="6">
    <location>
        <begin position="41"/>
        <end position="62"/>
    </location>
</feature>